<dbReference type="EMBL" id="JACHGF010000003">
    <property type="protein sequence ID" value="MBB5284664.1"/>
    <property type="molecule type" value="Genomic_DNA"/>
</dbReference>
<dbReference type="InterPro" id="IPR000184">
    <property type="entry name" value="Bac_surfAg_D15"/>
</dbReference>
<comment type="caution">
    <text evidence="5">The sequence shown here is derived from an EMBL/GenBank/DDBJ whole genome shotgun (WGS) entry which is preliminary data.</text>
</comment>
<reference evidence="5 6" key="1">
    <citation type="submission" date="2020-08" db="EMBL/GenBank/DDBJ databases">
        <title>Genomic Encyclopedia of Type Strains, Phase IV (KMG-IV): sequencing the most valuable type-strain genomes for metagenomic binning, comparative biology and taxonomic classification.</title>
        <authorList>
            <person name="Goeker M."/>
        </authorList>
    </citation>
    <scope>NUCLEOTIDE SEQUENCE [LARGE SCALE GENOMIC DNA]</scope>
    <source>
        <strain evidence="5 6">DSM 105074</strain>
    </source>
</reference>
<evidence type="ECO:0000256" key="2">
    <source>
        <dbReference type="ARBA" id="ARBA00023136"/>
    </source>
</evidence>
<keyword evidence="2" id="KW-0472">Membrane</keyword>
<comment type="subcellular location">
    <subcellularLocation>
        <location evidence="1">Membrane</location>
    </subcellularLocation>
</comment>
<evidence type="ECO:0000256" key="3">
    <source>
        <dbReference type="SAM" id="SignalP"/>
    </source>
</evidence>
<evidence type="ECO:0000259" key="4">
    <source>
        <dbReference type="Pfam" id="PF01103"/>
    </source>
</evidence>
<name>A0A840TMP9_9BACT</name>
<feature type="domain" description="Bacterial surface antigen (D15)" evidence="4">
    <location>
        <begin position="93"/>
        <end position="342"/>
    </location>
</feature>
<evidence type="ECO:0000313" key="5">
    <source>
        <dbReference type="EMBL" id="MBB5284664.1"/>
    </source>
</evidence>
<gene>
    <name evidence="5" type="ORF">HNQ92_002807</name>
</gene>
<organism evidence="5 6">
    <name type="scientific">Rhabdobacter roseus</name>
    <dbReference type="NCBI Taxonomy" id="1655419"/>
    <lineage>
        <taxon>Bacteria</taxon>
        <taxon>Pseudomonadati</taxon>
        <taxon>Bacteroidota</taxon>
        <taxon>Cytophagia</taxon>
        <taxon>Cytophagales</taxon>
        <taxon>Cytophagaceae</taxon>
        <taxon>Rhabdobacter</taxon>
    </lineage>
</organism>
<sequence>MRVWIRIFAGTLLAMGTLSMVSLRAQVPADTLTRARPPLLRDKTIVPLPVVFRLPETGFGAGAVVAGAFSFAKDSLWAKPSQLSLGVTYTQNRQILVFLPFSIFLKNNRYYLFSDTGWYRYNYFYYGIGEARVPQEYFDVTYPRVRLLAARQLGPKTYAGLRYQYESYRVTRTDAGGELASGRVVGSSFSRTSSLGPSLLRDTRDTVFYPRTGMFGELYVLPTARLLGADRNFVRLYLDVANYLALSPRWVLATNYVVSTVMGREVPFSQLSFLGGQKKMRGIYEGFFRDKNALLGQAELRWELGWRLGLVGFGAVGFLGDQAEVLRLARPKFTYGGGLRLKVQKKNHLNVRADYGLSPYGGGQLYLTLGEAF</sequence>
<protein>
    <submittedName>
        <fullName evidence="5">Outer membrane protein assembly factor BamA</fullName>
    </submittedName>
</protein>
<dbReference type="Pfam" id="PF01103">
    <property type="entry name" value="Omp85"/>
    <property type="match status" value="1"/>
</dbReference>
<dbReference type="Proteomes" id="UP000557307">
    <property type="component" value="Unassembled WGS sequence"/>
</dbReference>
<dbReference type="AlphaFoldDB" id="A0A840TMP9"/>
<accession>A0A840TMP9</accession>
<evidence type="ECO:0000313" key="6">
    <source>
        <dbReference type="Proteomes" id="UP000557307"/>
    </source>
</evidence>
<feature type="signal peptide" evidence="3">
    <location>
        <begin position="1"/>
        <end position="25"/>
    </location>
</feature>
<keyword evidence="6" id="KW-1185">Reference proteome</keyword>
<proteinExistence type="predicted"/>
<keyword evidence="3" id="KW-0732">Signal</keyword>
<dbReference type="Gene3D" id="2.40.160.50">
    <property type="entry name" value="membrane protein fhac: a member of the omp85/tpsb transporter family"/>
    <property type="match status" value="1"/>
</dbReference>
<dbReference type="GO" id="GO:0019867">
    <property type="term" value="C:outer membrane"/>
    <property type="evidence" value="ECO:0007669"/>
    <property type="project" value="InterPro"/>
</dbReference>
<dbReference type="RefSeq" id="WP_184174581.1">
    <property type="nucleotide sequence ID" value="NZ_JACHGF010000003.1"/>
</dbReference>
<feature type="chain" id="PRO_5032635889" evidence="3">
    <location>
        <begin position="26"/>
        <end position="373"/>
    </location>
</feature>
<evidence type="ECO:0000256" key="1">
    <source>
        <dbReference type="ARBA" id="ARBA00004370"/>
    </source>
</evidence>